<accession>A0ABS6B1M8</accession>
<evidence type="ECO:0000313" key="13">
    <source>
        <dbReference type="Proteomes" id="UP000733379"/>
    </source>
</evidence>
<dbReference type="Pfam" id="PF02223">
    <property type="entry name" value="Thymidylate_kin"/>
    <property type="match status" value="1"/>
</dbReference>
<comment type="caution">
    <text evidence="10">Lacks conserved residue(s) required for the propagation of feature annotation.</text>
</comment>
<comment type="similarity">
    <text evidence="1 10">Belongs to the thymidylate kinase family.</text>
</comment>
<feature type="domain" description="Thymidylate kinase-like" evidence="11">
    <location>
        <begin position="22"/>
        <end position="161"/>
    </location>
</feature>
<dbReference type="Proteomes" id="UP000733379">
    <property type="component" value="Unassembled WGS sequence"/>
</dbReference>
<dbReference type="EMBL" id="JAHKNI010000005">
    <property type="protein sequence ID" value="MBU3063134.1"/>
    <property type="molecule type" value="Genomic_DNA"/>
</dbReference>
<keyword evidence="6 10" id="KW-0547">Nucleotide-binding</keyword>
<evidence type="ECO:0000256" key="1">
    <source>
        <dbReference type="ARBA" id="ARBA00009776"/>
    </source>
</evidence>
<keyword evidence="8 10" id="KW-0067">ATP-binding</keyword>
<comment type="caution">
    <text evidence="12">The sequence shown here is derived from an EMBL/GenBank/DDBJ whole genome shotgun (WGS) entry which is preliminary data.</text>
</comment>
<comment type="function">
    <text evidence="10">Phosphorylation of dTMP to form dTDP in both de novo and salvage pathways of dTTP synthesis.</text>
</comment>
<keyword evidence="4 10" id="KW-0808">Transferase</keyword>
<dbReference type="CDD" id="cd01672">
    <property type="entry name" value="TMPK"/>
    <property type="match status" value="1"/>
</dbReference>
<dbReference type="InterPro" id="IPR027417">
    <property type="entry name" value="P-loop_NTPase"/>
</dbReference>
<dbReference type="HAMAP" id="MF_00165">
    <property type="entry name" value="Thymidylate_kinase"/>
    <property type="match status" value="1"/>
</dbReference>
<evidence type="ECO:0000256" key="7">
    <source>
        <dbReference type="ARBA" id="ARBA00022777"/>
    </source>
</evidence>
<evidence type="ECO:0000256" key="6">
    <source>
        <dbReference type="ARBA" id="ARBA00022741"/>
    </source>
</evidence>
<proteinExistence type="inferred from homology"/>
<sequence>MMYHSGIREVCGNAATGVLVTIDGPGGVGKSATVRETAEYLKNMGARVYTTRQPSTGTLGTYLWQHVDFYHGMALANLVAADRQYQQETEIEPRLADGNVVLCDRYLPSSLVLHGIDGVSTDTVWALNSGIRVPDAAVFLRADPATITARMHGRGGPSDRFEALPGYAEQELALFDAVTADLTARGWPVSTIDSGDLEPSGAGLKLANLVVPLLGSE</sequence>
<name>A0ABS6B1M8_9NOCA</name>
<keyword evidence="5 10" id="KW-0545">Nucleotide biosynthesis</keyword>
<evidence type="ECO:0000256" key="9">
    <source>
        <dbReference type="ARBA" id="ARBA00048743"/>
    </source>
</evidence>
<gene>
    <name evidence="10" type="primary">tmk</name>
    <name evidence="12" type="ORF">KO481_16560</name>
</gene>
<evidence type="ECO:0000256" key="4">
    <source>
        <dbReference type="ARBA" id="ARBA00022679"/>
    </source>
</evidence>
<dbReference type="PANTHER" id="PTHR10344">
    <property type="entry name" value="THYMIDYLATE KINASE"/>
    <property type="match status" value="1"/>
</dbReference>
<comment type="catalytic activity">
    <reaction evidence="9 10">
        <text>dTMP + ATP = dTDP + ADP</text>
        <dbReference type="Rhea" id="RHEA:13517"/>
        <dbReference type="ChEBI" id="CHEBI:30616"/>
        <dbReference type="ChEBI" id="CHEBI:58369"/>
        <dbReference type="ChEBI" id="CHEBI:63528"/>
        <dbReference type="ChEBI" id="CHEBI:456216"/>
        <dbReference type="EC" id="2.7.4.9"/>
    </reaction>
</comment>
<dbReference type="Gene3D" id="3.40.50.300">
    <property type="entry name" value="P-loop containing nucleotide triphosphate hydrolases"/>
    <property type="match status" value="1"/>
</dbReference>
<dbReference type="InterPro" id="IPR018094">
    <property type="entry name" value="Thymidylate_kinase"/>
</dbReference>
<dbReference type="RefSeq" id="WP_215918054.1">
    <property type="nucleotide sequence ID" value="NZ_JAHKNI010000005.1"/>
</dbReference>
<keyword evidence="13" id="KW-1185">Reference proteome</keyword>
<evidence type="ECO:0000256" key="2">
    <source>
        <dbReference type="ARBA" id="ARBA00012980"/>
    </source>
</evidence>
<reference evidence="12 13" key="1">
    <citation type="submission" date="2021-06" db="EMBL/GenBank/DDBJ databases">
        <title>Actinomycetes sequencing.</title>
        <authorList>
            <person name="Shan Q."/>
        </authorList>
    </citation>
    <scope>NUCLEOTIDE SEQUENCE [LARGE SCALE GENOMIC DNA]</scope>
    <source>
        <strain evidence="12 13">NEAU-G5</strain>
    </source>
</reference>
<evidence type="ECO:0000256" key="10">
    <source>
        <dbReference type="HAMAP-Rule" id="MF_00165"/>
    </source>
</evidence>
<dbReference type="SUPFAM" id="SSF52540">
    <property type="entry name" value="P-loop containing nucleoside triphosphate hydrolases"/>
    <property type="match status" value="1"/>
</dbReference>
<dbReference type="PANTHER" id="PTHR10344:SF4">
    <property type="entry name" value="UMP-CMP KINASE 2, MITOCHONDRIAL"/>
    <property type="match status" value="1"/>
</dbReference>
<evidence type="ECO:0000259" key="11">
    <source>
        <dbReference type="Pfam" id="PF02223"/>
    </source>
</evidence>
<evidence type="ECO:0000256" key="5">
    <source>
        <dbReference type="ARBA" id="ARBA00022727"/>
    </source>
</evidence>
<organism evidence="12 13">
    <name type="scientific">Nocardia albiluteola</name>
    <dbReference type="NCBI Taxonomy" id="2842303"/>
    <lineage>
        <taxon>Bacteria</taxon>
        <taxon>Bacillati</taxon>
        <taxon>Actinomycetota</taxon>
        <taxon>Actinomycetes</taxon>
        <taxon>Mycobacteriales</taxon>
        <taxon>Nocardiaceae</taxon>
        <taxon>Nocardia</taxon>
    </lineage>
</organism>
<keyword evidence="7 10" id="KW-0418">Kinase</keyword>
<dbReference type="InterPro" id="IPR039430">
    <property type="entry name" value="Thymidylate_kin-like_dom"/>
</dbReference>
<protein>
    <recommendedName>
        <fullName evidence="3 10">Thymidylate kinase</fullName>
        <ecNumber evidence="2 10">2.7.4.9</ecNumber>
    </recommendedName>
    <alternativeName>
        <fullName evidence="10">dTMP kinase</fullName>
    </alternativeName>
</protein>
<evidence type="ECO:0000256" key="3">
    <source>
        <dbReference type="ARBA" id="ARBA00017144"/>
    </source>
</evidence>
<dbReference type="EC" id="2.7.4.9" evidence="2 10"/>
<evidence type="ECO:0000256" key="8">
    <source>
        <dbReference type="ARBA" id="ARBA00022840"/>
    </source>
</evidence>
<evidence type="ECO:0000313" key="12">
    <source>
        <dbReference type="EMBL" id="MBU3063134.1"/>
    </source>
</evidence>